<keyword evidence="2" id="KW-1185">Reference proteome</keyword>
<organism evidence="1 2">
    <name type="scientific">Naganishia adeliensis</name>
    <dbReference type="NCBI Taxonomy" id="92952"/>
    <lineage>
        <taxon>Eukaryota</taxon>
        <taxon>Fungi</taxon>
        <taxon>Dikarya</taxon>
        <taxon>Basidiomycota</taxon>
        <taxon>Agaricomycotina</taxon>
        <taxon>Tremellomycetes</taxon>
        <taxon>Filobasidiales</taxon>
        <taxon>Filobasidiaceae</taxon>
        <taxon>Naganishia</taxon>
    </lineage>
</organism>
<dbReference type="Proteomes" id="UP001230649">
    <property type="component" value="Unassembled WGS sequence"/>
</dbReference>
<dbReference type="EMBL" id="JASBWS010000100">
    <property type="protein sequence ID" value="KAJ9097775.1"/>
    <property type="molecule type" value="Genomic_DNA"/>
</dbReference>
<accession>A0ACC2VF89</accession>
<name>A0ACC2VF89_9TREE</name>
<protein>
    <submittedName>
        <fullName evidence="1">Uncharacterized protein</fullName>
    </submittedName>
</protein>
<sequence length="508" mass="58096">MDVTAITPSTGSGVPDIPEELTAAQVRTEYVRLMELLTESHYRRINTLEADKSCLQGQHREGLRQMNELLDAKEELEKRHQEYAVALTRNIQLVQQYAPPPKLPLDVLGIIANFVAGSNDFGTLAALCQTSKLVKEECESALWETVIWNEDLTARWEEGRRTGVYPGAFRHIKFLIIDLPQWEHLQTDIDARFEALHNVRIYIKKHLDPRARRAYLTDDPEWSRYIAEVFFQKPSTMATLSSILRYAFTWNLVDEPESQSPITAINSVVVGYEAYLTRGNCREEDLFRPQARGLGNVQIGCHGLENTSQKQSSSIKALAQLILPYRDPPYNLGDHFLAISVEELSDMNAWLQQLPLWSTSDPNLYVSFQIDQLGDITEEQFIETALSLLQVYERLWPTLYDSHPADQAFRDFLDLVVMAPTSLMTGNPASVRYEATLAKWMNPRGLNLRIDVYPEPTIPDDMVAPNTVRNEVYFADLRRRLPLLQAMRHAALDDDFRDHEDNDAGMDQ</sequence>
<evidence type="ECO:0000313" key="2">
    <source>
        <dbReference type="Proteomes" id="UP001230649"/>
    </source>
</evidence>
<evidence type="ECO:0000313" key="1">
    <source>
        <dbReference type="EMBL" id="KAJ9097775.1"/>
    </source>
</evidence>
<gene>
    <name evidence="1" type="ORF">QFC20_006121</name>
</gene>
<comment type="caution">
    <text evidence="1">The sequence shown here is derived from an EMBL/GenBank/DDBJ whole genome shotgun (WGS) entry which is preliminary data.</text>
</comment>
<proteinExistence type="predicted"/>
<reference evidence="1" key="1">
    <citation type="submission" date="2023-04" db="EMBL/GenBank/DDBJ databases">
        <title>Draft Genome sequencing of Naganishia species isolated from polar environments using Oxford Nanopore Technology.</title>
        <authorList>
            <person name="Leo P."/>
            <person name="Venkateswaran K."/>
        </authorList>
    </citation>
    <scope>NUCLEOTIDE SEQUENCE</scope>
    <source>
        <strain evidence="1">MNA-CCFEE 5262</strain>
    </source>
</reference>